<accession>A0ABS4CQQ6</accession>
<gene>
    <name evidence="1" type="ORF">I6N96_19215</name>
</gene>
<evidence type="ECO:0000313" key="1">
    <source>
        <dbReference type="EMBL" id="MBP1048415.1"/>
    </source>
</evidence>
<organism evidence="1 2">
    <name type="scientific">Enterococcus larvae</name>
    <dbReference type="NCBI Taxonomy" id="2794352"/>
    <lineage>
        <taxon>Bacteria</taxon>
        <taxon>Bacillati</taxon>
        <taxon>Bacillota</taxon>
        <taxon>Bacilli</taxon>
        <taxon>Lactobacillales</taxon>
        <taxon>Enterococcaceae</taxon>
        <taxon>Enterococcus</taxon>
    </lineage>
</organism>
<name>A0ABS4CQQ6_9ENTE</name>
<sequence length="168" mass="19479">MIEQIKQLLDGSRIKEIYLVWVMDTEAGLLEFYPDLRFLYLEFATGIIECRSVEQYSRLKLSLVDSVRYDFEIDEDMFRATSRAGELILDNPDLLTNEITSLTFYDVKESEKEVHCLALEMQLKSGQFIFIDPTFLHGIGIGGYNQKKLWRENLPEGLEVKAKRVALS</sequence>
<keyword evidence="2" id="KW-1185">Reference proteome</keyword>
<evidence type="ECO:0000313" key="2">
    <source>
        <dbReference type="Proteomes" id="UP000673375"/>
    </source>
</evidence>
<dbReference type="Proteomes" id="UP000673375">
    <property type="component" value="Unassembled WGS sequence"/>
</dbReference>
<dbReference type="EMBL" id="JAEDXU010000016">
    <property type="protein sequence ID" value="MBP1048415.1"/>
    <property type="molecule type" value="Genomic_DNA"/>
</dbReference>
<comment type="caution">
    <text evidence="1">The sequence shown here is derived from an EMBL/GenBank/DDBJ whole genome shotgun (WGS) entry which is preliminary data.</text>
</comment>
<dbReference type="RefSeq" id="WP_209559184.1">
    <property type="nucleotide sequence ID" value="NZ_JAEDXU010000016.1"/>
</dbReference>
<reference evidence="1 2" key="1">
    <citation type="submission" date="2020-12" db="EMBL/GenBank/DDBJ databases">
        <title>Vagococcus allomyrinae sp. nov. and Enterococcus lavae sp. nov., isolated from the larvae of Allomyrina dichotoma.</title>
        <authorList>
            <person name="Lee S.D."/>
        </authorList>
    </citation>
    <scope>NUCLEOTIDE SEQUENCE [LARGE SCALE GENOMIC DNA]</scope>
    <source>
        <strain evidence="1 2">BWM-S5</strain>
    </source>
</reference>
<protein>
    <submittedName>
        <fullName evidence="1">Uncharacterized protein</fullName>
    </submittedName>
</protein>
<proteinExistence type="predicted"/>